<keyword evidence="7" id="KW-0407">Ion channel</keyword>
<dbReference type="EMBL" id="CAJOBA010060891">
    <property type="protein sequence ID" value="CAF4327172.1"/>
    <property type="molecule type" value="Genomic_DNA"/>
</dbReference>
<evidence type="ECO:0000256" key="3">
    <source>
        <dbReference type="ARBA" id="ARBA00022737"/>
    </source>
</evidence>
<dbReference type="AlphaFoldDB" id="A0A816DUC8"/>
<evidence type="ECO:0000256" key="5">
    <source>
        <dbReference type="ARBA" id="ARBA00023065"/>
    </source>
</evidence>
<dbReference type="Gene3D" id="1.25.40.20">
    <property type="entry name" value="Ankyrin repeat-containing domain"/>
    <property type="match status" value="1"/>
</dbReference>
<dbReference type="EMBL" id="CAJNOK010038575">
    <property type="protein sequence ID" value="CAF1539070.1"/>
    <property type="molecule type" value="Genomic_DNA"/>
</dbReference>
<keyword evidence="13" id="KW-1185">Reference proteome</keyword>
<organism evidence="10 13">
    <name type="scientific">Didymodactylos carnosus</name>
    <dbReference type="NCBI Taxonomy" id="1234261"/>
    <lineage>
        <taxon>Eukaryota</taxon>
        <taxon>Metazoa</taxon>
        <taxon>Spiralia</taxon>
        <taxon>Gnathifera</taxon>
        <taxon>Rotifera</taxon>
        <taxon>Eurotatoria</taxon>
        <taxon>Bdelloidea</taxon>
        <taxon>Philodinida</taxon>
        <taxon>Philodinidae</taxon>
        <taxon>Didymodactylos</taxon>
    </lineage>
</organism>
<name>A0A816DUC8_9BILA</name>
<proteinExistence type="predicted"/>
<reference evidence="10" key="1">
    <citation type="submission" date="2021-02" db="EMBL/GenBank/DDBJ databases">
        <authorList>
            <person name="Nowell W R."/>
        </authorList>
    </citation>
    <scope>NUCLEOTIDE SEQUENCE</scope>
</reference>
<keyword evidence="4 8" id="KW-0040">ANK repeat</keyword>
<evidence type="ECO:0000256" key="6">
    <source>
        <dbReference type="ARBA" id="ARBA00023180"/>
    </source>
</evidence>
<evidence type="ECO:0000313" key="9">
    <source>
        <dbReference type="EMBL" id="CAF1539070.1"/>
    </source>
</evidence>
<keyword evidence="3" id="KW-0677">Repeat</keyword>
<dbReference type="EMBL" id="CAJNOQ010047703">
    <property type="protein sequence ID" value="CAF1642006.1"/>
    <property type="molecule type" value="Genomic_DNA"/>
</dbReference>
<feature type="non-terminal residue" evidence="10">
    <location>
        <position position="1"/>
    </location>
</feature>
<accession>A0A816DUC8</accession>
<protein>
    <submittedName>
        <fullName evidence="10">Uncharacterized protein</fullName>
    </submittedName>
</protein>
<gene>
    <name evidence="10" type="ORF">GPM918_LOCUS44996</name>
    <name evidence="9" type="ORF">OVA965_LOCUS38675</name>
    <name evidence="12" type="ORF">SRO942_LOCUS47153</name>
    <name evidence="11" type="ORF">TMI583_LOCUS39884</name>
</gene>
<dbReference type="EMBL" id="CAJOBC010116728">
    <property type="protein sequence ID" value="CAF4555119.1"/>
    <property type="molecule type" value="Genomic_DNA"/>
</dbReference>
<dbReference type="Proteomes" id="UP000682733">
    <property type="component" value="Unassembled WGS sequence"/>
</dbReference>
<dbReference type="Proteomes" id="UP000681722">
    <property type="component" value="Unassembled WGS sequence"/>
</dbReference>
<dbReference type="PROSITE" id="PS50088">
    <property type="entry name" value="ANK_REPEAT"/>
    <property type="match status" value="1"/>
</dbReference>
<evidence type="ECO:0000256" key="4">
    <source>
        <dbReference type="ARBA" id="ARBA00023043"/>
    </source>
</evidence>
<comment type="caution">
    <text evidence="10">The sequence shown here is derived from an EMBL/GenBank/DDBJ whole genome shotgun (WGS) entry which is preliminary data.</text>
</comment>
<evidence type="ECO:0000256" key="1">
    <source>
        <dbReference type="ARBA" id="ARBA00022448"/>
    </source>
</evidence>
<evidence type="ECO:0000313" key="13">
    <source>
        <dbReference type="Proteomes" id="UP000663829"/>
    </source>
</evidence>
<dbReference type="Proteomes" id="UP000677228">
    <property type="component" value="Unassembled WGS sequence"/>
</dbReference>
<feature type="repeat" description="ANK" evidence="8">
    <location>
        <begin position="1"/>
        <end position="20"/>
    </location>
</feature>
<dbReference type="GO" id="GO:1902495">
    <property type="term" value="C:transmembrane transporter complex"/>
    <property type="evidence" value="ECO:0007669"/>
    <property type="project" value="TreeGrafter"/>
</dbReference>
<dbReference type="InterPro" id="IPR052076">
    <property type="entry name" value="TRP_cation_channel"/>
</dbReference>
<dbReference type="GO" id="GO:0022857">
    <property type="term" value="F:transmembrane transporter activity"/>
    <property type="evidence" value="ECO:0007669"/>
    <property type="project" value="TreeGrafter"/>
</dbReference>
<evidence type="ECO:0000313" key="11">
    <source>
        <dbReference type="EMBL" id="CAF4327172.1"/>
    </source>
</evidence>
<dbReference type="OrthoDB" id="1661883at2759"/>
<evidence type="ECO:0000256" key="7">
    <source>
        <dbReference type="ARBA" id="ARBA00023303"/>
    </source>
</evidence>
<dbReference type="InterPro" id="IPR002110">
    <property type="entry name" value="Ankyrin_rpt"/>
</dbReference>
<evidence type="ECO:0000256" key="8">
    <source>
        <dbReference type="PROSITE-ProRule" id="PRU00023"/>
    </source>
</evidence>
<sequence>HAEIVNLLLDNNADIDARDVNDSAPLHCAATLSQIKQDDNNDTEKVAEHPSVKVLNTLMKYEVNLLARDGYGHNCLEVAIKSKNFAFVRTLLLPEHDQIWHKLMRNAQIKGEVVHTPMRKFVHYMPELTCEVLDKFKQDIGGEHEKIYKIVCNFEFLEDACSVREWQLGR</sequence>
<dbReference type="PANTHER" id="PTHR47143:SF1">
    <property type="entry name" value="ION_TRANS DOMAIN-CONTAINING PROTEIN"/>
    <property type="match status" value="1"/>
</dbReference>
<dbReference type="GO" id="GO:0034220">
    <property type="term" value="P:monoatomic ion transmembrane transport"/>
    <property type="evidence" value="ECO:0007669"/>
    <property type="project" value="UniProtKB-KW"/>
</dbReference>
<keyword evidence="5" id="KW-0406">Ion transport</keyword>
<keyword evidence="2" id="KW-0716">Sensory transduction</keyword>
<dbReference type="Proteomes" id="UP000663829">
    <property type="component" value="Unassembled WGS sequence"/>
</dbReference>
<keyword evidence="6" id="KW-0325">Glycoprotein</keyword>
<dbReference type="PANTHER" id="PTHR47143">
    <property type="entry name" value="TRANSIENT RECEPTOR POTENTIAL CATION CHANNEL PROTEIN PAINLESS"/>
    <property type="match status" value="1"/>
</dbReference>
<evidence type="ECO:0000313" key="10">
    <source>
        <dbReference type="EMBL" id="CAF1642006.1"/>
    </source>
</evidence>
<dbReference type="SUPFAM" id="SSF48403">
    <property type="entry name" value="Ankyrin repeat"/>
    <property type="match status" value="1"/>
</dbReference>
<feature type="non-terminal residue" evidence="10">
    <location>
        <position position="170"/>
    </location>
</feature>
<dbReference type="InterPro" id="IPR036770">
    <property type="entry name" value="Ankyrin_rpt-contain_sf"/>
</dbReference>
<evidence type="ECO:0000256" key="2">
    <source>
        <dbReference type="ARBA" id="ARBA00022606"/>
    </source>
</evidence>
<keyword evidence="1" id="KW-0813">Transport</keyword>
<evidence type="ECO:0000313" key="12">
    <source>
        <dbReference type="EMBL" id="CAF4555119.1"/>
    </source>
</evidence>